<proteinExistence type="predicted"/>
<feature type="compositionally biased region" description="Polar residues" evidence="1">
    <location>
        <begin position="236"/>
        <end position="251"/>
    </location>
</feature>
<evidence type="ECO:0000313" key="4">
    <source>
        <dbReference type="Proteomes" id="UP001431449"/>
    </source>
</evidence>
<organism evidence="3 4">
    <name type="scientific">Pseudomarimonas salicorniae</name>
    <dbReference type="NCBI Taxonomy" id="2933270"/>
    <lineage>
        <taxon>Bacteria</taxon>
        <taxon>Pseudomonadati</taxon>
        <taxon>Pseudomonadota</taxon>
        <taxon>Gammaproteobacteria</taxon>
        <taxon>Lysobacterales</taxon>
        <taxon>Lysobacteraceae</taxon>
        <taxon>Pseudomarimonas</taxon>
    </lineage>
</organism>
<protein>
    <submittedName>
        <fullName evidence="3">Prepilin-type N-terminal cleavage/methylation domain-containing protein</fullName>
    </submittedName>
</protein>
<sequence length="283" mass="30531">MSVLGKRQAQGFTLVEMAVVLVIIALILGALSVGKDIVRNAEYQKISTKFIGSWKKAYDEYYQRTGVVLGDSQTSPTYMVNGEEALIAGSTMSDGGNLDGALPGVPSSFTNTGLRICHGQGYQANTVGAGDPSLAAVDLHDLMDRIGLRMPPGRGEGREDRFLYSDSNGNPVELQICFQWNPDSTVSGAGNVMVIRGLTPDLARFIDQQVDGKPDALEGRFRQQNSGLNDSAGAEPSSQRPGVQWASNNTHEFGDATDDAFTRGDNRDEDRVSLVTAHWVMDQ</sequence>
<name>A0ABT0GGX0_9GAMM</name>
<reference evidence="3" key="1">
    <citation type="submission" date="2022-04" db="EMBL/GenBank/DDBJ databases">
        <title>Lysobacter sp. CAU 1642 isolated from sea sand.</title>
        <authorList>
            <person name="Kim W."/>
        </authorList>
    </citation>
    <scope>NUCLEOTIDE SEQUENCE</scope>
    <source>
        <strain evidence="3">CAU 1642</strain>
    </source>
</reference>
<evidence type="ECO:0000256" key="1">
    <source>
        <dbReference type="SAM" id="MobiDB-lite"/>
    </source>
</evidence>
<keyword evidence="2" id="KW-0472">Membrane</keyword>
<evidence type="ECO:0000313" key="3">
    <source>
        <dbReference type="EMBL" id="MCK7593782.1"/>
    </source>
</evidence>
<dbReference type="PROSITE" id="PS00409">
    <property type="entry name" value="PROKAR_NTER_METHYL"/>
    <property type="match status" value="1"/>
</dbReference>
<accession>A0ABT0GGX0</accession>
<feature type="region of interest" description="Disordered" evidence="1">
    <location>
        <begin position="225"/>
        <end position="266"/>
    </location>
</feature>
<dbReference type="InterPro" id="IPR012902">
    <property type="entry name" value="N_methyl_site"/>
</dbReference>
<dbReference type="Pfam" id="PF07963">
    <property type="entry name" value="N_methyl"/>
    <property type="match status" value="1"/>
</dbReference>
<dbReference type="SUPFAM" id="SSF54523">
    <property type="entry name" value="Pili subunits"/>
    <property type="match status" value="1"/>
</dbReference>
<dbReference type="Proteomes" id="UP001431449">
    <property type="component" value="Unassembled WGS sequence"/>
</dbReference>
<dbReference type="RefSeq" id="WP_248208116.1">
    <property type="nucleotide sequence ID" value="NZ_JALNMH010000006.1"/>
</dbReference>
<dbReference type="InterPro" id="IPR045584">
    <property type="entry name" value="Pilin-like"/>
</dbReference>
<dbReference type="NCBIfam" id="TIGR02532">
    <property type="entry name" value="IV_pilin_GFxxxE"/>
    <property type="match status" value="1"/>
</dbReference>
<gene>
    <name evidence="3" type="ORF">M0G41_08875</name>
</gene>
<keyword evidence="4" id="KW-1185">Reference proteome</keyword>
<evidence type="ECO:0000256" key="2">
    <source>
        <dbReference type="SAM" id="Phobius"/>
    </source>
</evidence>
<keyword evidence="2" id="KW-1133">Transmembrane helix</keyword>
<comment type="caution">
    <text evidence="3">The sequence shown here is derived from an EMBL/GenBank/DDBJ whole genome shotgun (WGS) entry which is preliminary data.</text>
</comment>
<feature type="transmembrane region" description="Helical" evidence="2">
    <location>
        <begin position="12"/>
        <end position="34"/>
    </location>
</feature>
<dbReference type="EMBL" id="JALNMH010000006">
    <property type="protein sequence ID" value="MCK7593782.1"/>
    <property type="molecule type" value="Genomic_DNA"/>
</dbReference>
<keyword evidence="2" id="KW-0812">Transmembrane</keyword>